<organism evidence="3 4">
    <name type="scientific">Actinobaculum massiliense ACS-171-V-Col2</name>
    <dbReference type="NCBI Taxonomy" id="883066"/>
    <lineage>
        <taxon>Bacteria</taxon>
        <taxon>Bacillati</taxon>
        <taxon>Actinomycetota</taxon>
        <taxon>Actinomycetes</taxon>
        <taxon>Actinomycetales</taxon>
        <taxon>Actinomycetaceae</taxon>
        <taxon>Actinobaculum</taxon>
    </lineage>
</organism>
<dbReference type="InterPro" id="IPR039442">
    <property type="entry name" value="Mrr-like_dom"/>
</dbReference>
<protein>
    <recommendedName>
        <fullName evidence="2">Mrr-like domain-containing protein</fullName>
    </recommendedName>
</protein>
<evidence type="ECO:0000313" key="4">
    <source>
        <dbReference type="Proteomes" id="UP000009888"/>
    </source>
</evidence>
<comment type="caution">
    <text evidence="3">The sequence shown here is derived from an EMBL/GenBank/DDBJ whole genome shotgun (WGS) entry which is preliminary data.</text>
</comment>
<evidence type="ECO:0000313" key="3">
    <source>
        <dbReference type="EMBL" id="EKU95444.1"/>
    </source>
</evidence>
<dbReference type="AlphaFoldDB" id="K9EE10"/>
<sequence>MRRQFAEVYFWRDWPGGGKAHRPDTGIDLVAIETDDMSADGIVKPDTPAVAIQCKFYAQGTKIRKEHLDSFLSESGKRPFKRRIFVETTGTPWGSNAEEAIRNQQVPVSRIGLTDLRNSDIDWSTYEPNEPEKAPEKCSHP</sequence>
<gene>
    <name evidence="3" type="ORF">HMPREF9233_00809</name>
</gene>
<dbReference type="PATRIC" id="fig|883066.3.peg.841"/>
<dbReference type="Gene3D" id="3.40.1350.10">
    <property type="match status" value="1"/>
</dbReference>
<dbReference type="EMBL" id="AGWL01000003">
    <property type="protein sequence ID" value="EKU95444.1"/>
    <property type="molecule type" value="Genomic_DNA"/>
</dbReference>
<feature type="region of interest" description="Disordered" evidence="1">
    <location>
        <begin position="119"/>
        <end position="141"/>
    </location>
</feature>
<name>K9EE10_9ACTO</name>
<evidence type="ECO:0000259" key="2">
    <source>
        <dbReference type="Pfam" id="PF13156"/>
    </source>
</evidence>
<dbReference type="InterPro" id="IPR011335">
    <property type="entry name" value="Restrct_endonuc-II-like"/>
</dbReference>
<dbReference type="SUPFAM" id="SSF52980">
    <property type="entry name" value="Restriction endonuclease-like"/>
    <property type="match status" value="1"/>
</dbReference>
<dbReference type="eggNOG" id="COG4889">
    <property type="taxonomic scope" value="Bacteria"/>
</dbReference>
<dbReference type="Proteomes" id="UP000009888">
    <property type="component" value="Unassembled WGS sequence"/>
</dbReference>
<evidence type="ECO:0000256" key="1">
    <source>
        <dbReference type="SAM" id="MobiDB-lite"/>
    </source>
</evidence>
<feature type="compositionally biased region" description="Basic and acidic residues" evidence="1">
    <location>
        <begin position="130"/>
        <end position="141"/>
    </location>
</feature>
<keyword evidence="4" id="KW-1185">Reference proteome</keyword>
<dbReference type="InterPro" id="IPR011856">
    <property type="entry name" value="tRNA_endonuc-like_dom_sf"/>
</dbReference>
<dbReference type="HOGENOM" id="CLU_1821248_0_0_11"/>
<accession>K9EE10</accession>
<proteinExistence type="predicted"/>
<dbReference type="GO" id="GO:0003676">
    <property type="term" value="F:nucleic acid binding"/>
    <property type="evidence" value="ECO:0007669"/>
    <property type="project" value="InterPro"/>
</dbReference>
<feature type="domain" description="Mrr-like" evidence="2">
    <location>
        <begin position="2"/>
        <end position="132"/>
    </location>
</feature>
<reference evidence="3 4" key="1">
    <citation type="submission" date="2012-09" db="EMBL/GenBank/DDBJ databases">
        <title>The Genome Sequence of Actinobaculum massiliae ACS-171-V-COL2.</title>
        <authorList>
            <consortium name="The Broad Institute Genome Sequencing Platform"/>
            <person name="Earl A."/>
            <person name="Ward D."/>
            <person name="Feldgarden M."/>
            <person name="Gevers D."/>
            <person name="Saerens B."/>
            <person name="Vaneechoutte M."/>
            <person name="Walker B."/>
            <person name="Young S.K."/>
            <person name="Zeng Q."/>
            <person name="Gargeya S."/>
            <person name="Fitzgerald M."/>
            <person name="Haas B."/>
            <person name="Abouelleil A."/>
            <person name="Alvarado L."/>
            <person name="Arachchi H.M."/>
            <person name="Berlin A."/>
            <person name="Chapman S.B."/>
            <person name="Goldberg J."/>
            <person name="Griggs A."/>
            <person name="Gujja S."/>
            <person name="Hansen M."/>
            <person name="Howarth C."/>
            <person name="Imamovic A."/>
            <person name="Larimer J."/>
            <person name="McCowen C."/>
            <person name="Montmayeur A."/>
            <person name="Murphy C."/>
            <person name="Neiman D."/>
            <person name="Pearson M."/>
            <person name="Priest M."/>
            <person name="Roberts A."/>
            <person name="Saif S."/>
            <person name="Shea T."/>
            <person name="Sisk P."/>
            <person name="Sykes S."/>
            <person name="Wortman J."/>
            <person name="Nusbaum C."/>
            <person name="Birren B."/>
        </authorList>
    </citation>
    <scope>NUCLEOTIDE SEQUENCE [LARGE SCALE GENOMIC DNA]</scope>
    <source>
        <strain evidence="4">ACS-171-V-Col2</strain>
    </source>
</reference>
<dbReference type="Pfam" id="PF13156">
    <property type="entry name" value="Mrr_cat_2"/>
    <property type="match status" value="1"/>
</dbReference>